<reference evidence="3" key="1">
    <citation type="submission" date="2018-05" db="EMBL/GenBank/DDBJ databases">
        <authorList>
            <person name="Lanie J.A."/>
            <person name="Ng W.-L."/>
            <person name="Kazmierczak K.M."/>
            <person name="Andrzejewski T.M."/>
            <person name="Davidsen T.M."/>
            <person name="Wayne K.J."/>
            <person name="Tettelin H."/>
            <person name="Glass J.I."/>
            <person name="Rusch D."/>
            <person name="Podicherti R."/>
            <person name="Tsui H.-C.T."/>
            <person name="Winkler M.E."/>
        </authorList>
    </citation>
    <scope>NUCLEOTIDE SEQUENCE</scope>
</reference>
<name>A0A381Y2Q9_9ZZZZ</name>
<dbReference type="GO" id="GO:0005886">
    <property type="term" value="C:plasma membrane"/>
    <property type="evidence" value="ECO:0007669"/>
    <property type="project" value="TreeGrafter"/>
</dbReference>
<accession>A0A381Y2Q9</accession>
<dbReference type="AlphaFoldDB" id="A0A381Y2Q9"/>
<dbReference type="Gene3D" id="2.30.110.10">
    <property type="entry name" value="Electron Transport, Fmn-binding Protein, Chain A"/>
    <property type="match status" value="1"/>
</dbReference>
<dbReference type="PANTHER" id="PTHR39428">
    <property type="entry name" value="F420H(2)-DEPENDENT QUINONE REDUCTASE RV1261C"/>
    <property type="match status" value="1"/>
</dbReference>
<dbReference type="Pfam" id="PF04075">
    <property type="entry name" value="F420H2_quin_red"/>
    <property type="match status" value="1"/>
</dbReference>
<evidence type="ECO:0008006" key="4">
    <source>
        <dbReference type="Google" id="ProtNLM"/>
    </source>
</evidence>
<evidence type="ECO:0000256" key="2">
    <source>
        <dbReference type="ARBA" id="ARBA00049106"/>
    </source>
</evidence>
<dbReference type="InterPro" id="IPR012349">
    <property type="entry name" value="Split_barrel_FMN-bd"/>
</dbReference>
<dbReference type="GO" id="GO:0016491">
    <property type="term" value="F:oxidoreductase activity"/>
    <property type="evidence" value="ECO:0007669"/>
    <property type="project" value="InterPro"/>
</dbReference>
<organism evidence="3">
    <name type="scientific">marine metagenome</name>
    <dbReference type="NCBI Taxonomy" id="408172"/>
    <lineage>
        <taxon>unclassified sequences</taxon>
        <taxon>metagenomes</taxon>
        <taxon>ecological metagenomes</taxon>
    </lineage>
</organism>
<dbReference type="GO" id="GO:0070967">
    <property type="term" value="F:coenzyme F420 binding"/>
    <property type="evidence" value="ECO:0007669"/>
    <property type="project" value="TreeGrafter"/>
</dbReference>
<dbReference type="NCBIfam" id="TIGR00026">
    <property type="entry name" value="hi_GC_TIGR00026"/>
    <property type="match status" value="1"/>
</dbReference>
<comment type="catalytic activity">
    <reaction evidence="2">
        <text>oxidized coenzyme F420-(gamma-L-Glu)(n) + a quinol + H(+) = reduced coenzyme F420-(gamma-L-Glu)(n) + a quinone</text>
        <dbReference type="Rhea" id="RHEA:39663"/>
        <dbReference type="Rhea" id="RHEA-COMP:12939"/>
        <dbReference type="Rhea" id="RHEA-COMP:14378"/>
        <dbReference type="ChEBI" id="CHEBI:15378"/>
        <dbReference type="ChEBI" id="CHEBI:24646"/>
        <dbReference type="ChEBI" id="CHEBI:132124"/>
        <dbReference type="ChEBI" id="CHEBI:133980"/>
        <dbReference type="ChEBI" id="CHEBI:139511"/>
    </reaction>
</comment>
<dbReference type="PANTHER" id="PTHR39428:SF3">
    <property type="entry name" value="DEAZAFLAVIN-DEPENDENT NITROREDUCTASE"/>
    <property type="match status" value="1"/>
</dbReference>
<proteinExistence type="inferred from homology"/>
<sequence>MSSLYSSKMNTYKYVKPIMEALTKLHRLLFNKFGIRSLGSLLGNPICMITMVGRKSGNAISIPLLTIPHEDNYILVASHGGAPVHPAWYYNLIDEPRIKMTIKSKTYNMFAKKLSDEEKENIWPVIIKAGPFFDEYQKKTTRNIPVFLCSKE</sequence>
<protein>
    <recommendedName>
        <fullName evidence="4">Nitroreductase family deazaflavin-dependent oxidoreductase</fullName>
    </recommendedName>
</protein>
<evidence type="ECO:0000313" key="3">
    <source>
        <dbReference type="EMBL" id="SVA70951.1"/>
    </source>
</evidence>
<dbReference type="InterPro" id="IPR004378">
    <property type="entry name" value="F420H2_quin_Rdtase"/>
</dbReference>
<comment type="similarity">
    <text evidence="1">Belongs to the F420H(2)-dependent quinone reductase family.</text>
</comment>
<dbReference type="EMBL" id="UINC01017192">
    <property type="protein sequence ID" value="SVA70951.1"/>
    <property type="molecule type" value="Genomic_DNA"/>
</dbReference>
<evidence type="ECO:0000256" key="1">
    <source>
        <dbReference type="ARBA" id="ARBA00008710"/>
    </source>
</evidence>
<gene>
    <name evidence="3" type="ORF">METZ01_LOCUS123805</name>
</gene>